<dbReference type="InterPro" id="IPR027417">
    <property type="entry name" value="P-loop_NTPase"/>
</dbReference>
<dbReference type="PANTHER" id="PTHR32309">
    <property type="entry name" value="TYROSINE-PROTEIN KINASE"/>
    <property type="match status" value="1"/>
</dbReference>
<comment type="caution">
    <text evidence="9">The sequence shown here is derived from an EMBL/GenBank/DDBJ whole genome shotgun (WGS) entry which is preliminary data.</text>
</comment>
<dbReference type="InterPro" id="IPR003856">
    <property type="entry name" value="LPS_length_determ_N"/>
</dbReference>
<evidence type="ECO:0000256" key="7">
    <source>
        <dbReference type="SAM" id="Phobius"/>
    </source>
</evidence>
<dbReference type="GO" id="GO:0005886">
    <property type="term" value="C:plasma membrane"/>
    <property type="evidence" value="ECO:0007669"/>
    <property type="project" value="UniProtKB-SubCell"/>
</dbReference>
<accession>A0A2M9CXF4</accession>
<dbReference type="SUPFAM" id="SSF52540">
    <property type="entry name" value="P-loop containing nucleoside triphosphate hydrolases"/>
    <property type="match status" value="1"/>
</dbReference>
<keyword evidence="4 7" id="KW-1133">Transmembrane helix</keyword>
<protein>
    <submittedName>
        <fullName evidence="9">Uncharacterized protein involved in exopolysaccharide biosynthesis</fullName>
    </submittedName>
</protein>
<feature type="coiled-coil region" evidence="6">
    <location>
        <begin position="256"/>
        <end position="293"/>
    </location>
</feature>
<evidence type="ECO:0000256" key="6">
    <source>
        <dbReference type="SAM" id="Coils"/>
    </source>
</evidence>
<dbReference type="Proteomes" id="UP000230000">
    <property type="component" value="Unassembled WGS sequence"/>
</dbReference>
<name>A0A2M9CXF4_9BACT</name>
<keyword evidence="6" id="KW-0175">Coiled coil</keyword>
<gene>
    <name evidence="9" type="ORF">BXY57_2226</name>
</gene>
<dbReference type="AlphaFoldDB" id="A0A2M9CXF4"/>
<reference evidence="9 10" key="1">
    <citation type="submission" date="2017-11" db="EMBL/GenBank/DDBJ databases">
        <title>Genomic Encyclopedia of Archaeal and Bacterial Type Strains, Phase II (KMG-II): From Individual Species to Whole Genera.</title>
        <authorList>
            <person name="Goeker M."/>
        </authorList>
    </citation>
    <scope>NUCLEOTIDE SEQUENCE [LARGE SCALE GENOMIC DNA]</scope>
    <source>
        <strain evidence="9 10">DSM 27268</strain>
    </source>
</reference>
<evidence type="ECO:0000256" key="2">
    <source>
        <dbReference type="ARBA" id="ARBA00022475"/>
    </source>
</evidence>
<organism evidence="9 10">
    <name type="scientific">Thermoflavifilum aggregans</name>
    <dbReference type="NCBI Taxonomy" id="454188"/>
    <lineage>
        <taxon>Bacteria</taxon>
        <taxon>Pseudomonadati</taxon>
        <taxon>Bacteroidota</taxon>
        <taxon>Chitinophagia</taxon>
        <taxon>Chitinophagales</taxon>
        <taxon>Chitinophagaceae</taxon>
        <taxon>Thermoflavifilum</taxon>
    </lineage>
</organism>
<comment type="subcellular location">
    <subcellularLocation>
        <location evidence="1">Cell membrane</location>
        <topology evidence="1">Multi-pass membrane protein</topology>
    </subcellularLocation>
</comment>
<dbReference type="Gene3D" id="3.40.50.300">
    <property type="entry name" value="P-loop containing nucleotide triphosphate hydrolases"/>
    <property type="match status" value="1"/>
</dbReference>
<evidence type="ECO:0000256" key="1">
    <source>
        <dbReference type="ARBA" id="ARBA00004651"/>
    </source>
</evidence>
<keyword evidence="10" id="KW-1185">Reference proteome</keyword>
<evidence type="ECO:0000256" key="5">
    <source>
        <dbReference type="ARBA" id="ARBA00023136"/>
    </source>
</evidence>
<keyword evidence="2" id="KW-1003">Cell membrane</keyword>
<dbReference type="InterPro" id="IPR050445">
    <property type="entry name" value="Bact_polysacc_biosynth/exp"/>
</dbReference>
<dbReference type="OrthoDB" id="972983at2"/>
<evidence type="ECO:0000259" key="8">
    <source>
        <dbReference type="Pfam" id="PF02706"/>
    </source>
</evidence>
<feature type="transmembrane region" description="Helical" evidence="7">
    <location>
        <begin position="15"/>
        <end position="33"/>
    </location>
</feature>
<dbReference type="PANTHER" id="PTHR32309:SF13">
    <property type="entry name" value="FERRIC ENTEROBACTIN TRANSPORT PROTEIN FEPE"/>
    <property type="match status" value="1"/>
</dbReference>
<keyword evidence="5 7" id="KW-0472">Membrane</keyword>
<dbReference type="GO" id="GO:0004713">
    <property type="term" value="F:protein tyrosine kinase activity"/>
    <property type="evidence" value="ECO:0007669"/>
    <property type="project" value="TreeGrafter"/>
</dbReference>
<dbReference type="Pfam" id="PF02706">
    <property type="entry name" value="Wzz"/>
    <property type="match status" value="1"/>
</dbReference>
<keyword evidence="3 7" id="KW-0812">Transmembrane</keyword>
<sequence>MDIVYFIRAVWKRKWLIITIFLITLIAAYFFTLHEKKKYFSKAEIATGFTMNDQVRLGNDQGFDIYTINLKFDNIVKTFTSPQVISLLSYSLILHDLNPSQTPFRNPDEADLQQIFSQIPKNEVVKIFSEKLEQMKMLSSFDSTERKLIELLKIYGYDEESLLADIQVYRLEQTDYIDIDCTTENPLLSAYIVNTLCKEFNRFYTSYLVQRSAENIQLLDTMIAQKKAFLDSQQNRLNNVLRGGDAAIADANISLIQDYQTKLQQKQSDLNNAQIALKEVEKQIAQYDQLQKTIFENNTSIIQLNRQISDLQAQYDNSPSPDLANKIASLRRQLQDKLSENAQNSLSDLPPKATLIQKQSDLQVEIQSDQSDIQNLQNSIRTLSANIRSSASKSVIIDALQKEVDRARADYLNAQEKYNNIINQGAQDAGFKQILIGQPAVNPLPSHRIIIMGLSGITAVCLTIFIIVFIEYIDLSVKTPSFFVKQTGLPILSPVNKVNLKKNKIWELLSQASPKSEKRQNTIRELIRKVRHQIEKSGNHIILFTSTEPQQGKTTLIQALAYSFSLSKKKVLMIDTNFCNNDLTVLTGARPTLESFSTRNYKITYEELESLITHTSIPLVDVIGCEGGDYTPKEILPEGNLLEHLKDLLDWYDYIFLEAAPMNEYTDTKEMVEYVDGIIAVFSSEAVIKEDDHEGINYLKSLNGKFNGAILNKVEFENLDR</sequence>
<evidence type="ECO:0000256" key="4">
    <source>
        <dbReference type="ARBA" id="ARBA00022989"/>
    </source>
</evidence>
<dbReference type="EMBL" id="PGFG01000001">
    <property type="protein sequence ID" value="PJJ76596.1"/>
    <property type="molecule type" value="Genomic_DNA"/>
</dbReference>
<proteinExistence type="predicted"/>
<evidence type="ECO:0000313" key="10">
    <source>
        <dbReference type="Proteomes" id="UP000230000"/>
    </source>
</evidence>
<feature type="transmembrane region" description="Helical" evidence="7">
    <location>
        <begin position="449"/>
        <end position="470"/>
    </location>
</feature>
<feature type="coiled-coil region" evidence="6">
    <location>
        <begin position="366"/>
        <end position="424"/>
    </location>
</feature>
<evidence type="ECO:0000313" key="9">
    <source>
        <dbReference type="EMBL" id="PJJ76596.1"/>
    </source>
</evidence>
<evidence type="ECO:0000256" key="3">
    <source>
        <dbReference type="ARBA" id="ARBA00022692"/>
    </source>
</evidence>
<feature type="domain" description="Polysaccharide chain length determinant N-terminal" evidence="8">
    <location>
        <begin position="2"/>
        <end position="48"/>
    </location>
</feature>